<evidence type="ECO:0000256" key="1">
    <source>
        <dbReference type="SAM" id="Phobius"/>
    </source>
</evidence>
<dbReference type="PANTHER" id="PTHR37686:SF1">
    <property type="entry name" value="LD36006P"/>
    <property type="match status" value="1"/>
</dbReference>
<organism evidence="2 3">
    <name type="scientific">Armadillidium nasatum</name>
    <dbReference type="NCBI Taxonomy" id="96803"/>
    <lineage>
        <taxon>Eukaryota</taxon>
        <taxon>Metazoa</taxon>
        <taxon>Ecdysozoa</taxon>
        <taxon>Arthropoda</taxon>
        <taxon>Crustacea</taxon>
        <taxon>Multicrustacea</taxon>
        <taxon>Malacostraca</taxon>
        <taxon>Eumalacostraca</taxon>
        <taxon>Peracarida</taxon>
        <taxon>Isopoda</taxon>
        <taxon>Oniscidea</taxon>
        <taxon>Crinocheta</taxon>
        <taxon>Armadillidiidae</taxon>
        <taxon>Armadillidium</taxon>
    </lineage>
</organism>
<proteinExistence type="predicted"/>
<comment type="caution">
    <text evidence="2">The sequence shown here is derived from an EMBL/GenBank/DDBJ whole genome shotgun (WGS) entry which is preliminary data.</text>
</comment>
<feature type="transmembrane region" description="Helical" evidence="1">
    <location>
        <begin position="51"/>
        <end position="72"/>
    </location>
</feature>
<dbReference type="EMBL" id="SEYY01006053">
    <property type="protein sequence ID" value="KAB7503010.1"/>
    <property type="molecule type" value="Genomic_DNA"/>
</dbReference>
<accession>A0A5N5TDL4</accession>
<dbReference type="AlphaFoldDB" id="A0A5N5TDL4"/>
<feature type="transmembrane region" description="Helical" evidence="1">
    <location>
        <begin position="21"/>
        <end position="45"/>
    </location>
</feature>
<reference evidence="2 3" key="1">
    <citation type="journal article" date="2019" name="PLoS Biol.">
        <title>Sex chromosomes control vertical transmission of feminizing Wolbachia symbionts in an isopod.</title>
        <authorList>
            <person name="Becking T."/>
            <person name="Chebbi M.A."/>
            <person name="Giraud I."/>
            <person name="Moumen B."/>
            <person name="Laverre T."/>
            <person name="Caubet Y."/>
            <person name="Peccoud J."/>
            <person name="Gilbert C."/>
            <person name="Cordaux R."/>
        </authorList>
    </citation>
    <scope>NUCLEOTIDE SEQUENCE [LARGE SCALE GENOMIC DNA]</scope>
    <source>
        <strain evidence="2">ANa2</strain>
        <tissue evidence="2">Whole body excluding digestive tract and cuticle</tissue>
    </source>
</reference>
<dbReference type="Proteomes" id="UP000326759">
    <property type="component" value="Unassembled WGS sequence"/>
</dbReference>
<keyword evidence="1" id="KW-1133">Transmembrane helix</keyword>
<keyword evidence="3" id="KW-1185">Reference proteome</keyword>
<evidence type="ECO:0000313" key="2">
    <source>
        <dbReference type="EMBL" id="KAB7503010.1"/>
    </source>
</evidence>
<feature type="non-terminal residue" evidence="2">
    <location>
        <position position="173"/>
    </location>
</feature>
<evidence type="ECO:0000313" key="3">
    <source>
        <dbReference type="Proteomes" id="UP000326759"/>
    </source>
</evidence>
<name>A0A5N5TDL4_9CRUS</name>
<gene>
    <name evidence="2" type="ORF">Anas_10999</name>
</gene>
<dbReference type="InterPro" id="IPR057435">
    <property type="entry name" value="Lips"/>
</dbReference>
<keyword evidence="1" id="KW-0472">Membrane</keyword>
<keyword evidence="1" id="KW-0812">Transmembrane</keyword>
<dbReference type="PANTHER" id="PTHR37686">
    <property type="entry name" value="LD36006P"/>
    <property type="match status" value="1"/>
</dbReference>
<feature type="transmembrane region" description="Helical" evidence="1">
    <location>
        <begin position="84"/>
        <end position="101"/>
    </location>
</feature>
<sequence length="173" mass="19232">MPDTGFIGKGVSRHMNRLWNYLIKGIVGTLFLTTVFPVACIVISVGSLTVAVAAPIWCPTSVTLTHLFFILVYDMDSPSGENKWFPLLRVLFWNFLCLGIIQPILAVVFATIVCPVLAALVVLFAFTRRGVRNVWDKVMFHGVIKKRGRIPSSNSILVKRVAGPGLHDNFVYQ</sequence>
<feature type="transmembrane region" description="Helical" evidence="1">
    <location>
        <begin position="107"/>
        <end position="127"/>
    </location>
</feature>
<dbReference type="OrthoDB" id="10003277at2759"/>
<dbReference type="Pfam" id="PF25228">
    <property type="entry name" value="Lips"/>
    <property type="match status" value="1"/>
</dbReference>
<protein>
    <submittedName>
        <fullName evidence="2">Uncharacterized protein</fullName>
    </submittedName>
</protein>